<name>A0ABV8ML07_9NEIS</name>
<gene>
    <name evidence="2" type="ORF">ACFOW7_01205</name>
</gene>
<reference evidence="3" key="1">
    <citation type="journal article" date="2019" name="Int. J. Syst. Evol. Microbiol.">
        <title>The Global Catalogue of Microorganisms (GCM) 10K type strain sequencing project: providing services to taxonomists for standard genome sequencing and annotation.</title>
        <authorList>
            <consortium name="The Broad Institute Genomics Platform"/>
            <consortium name="The Broad Institute Genome Sequencing Center for Infectious Disease"/>
            <person name="Wu L."/>
            <person name="Ma J."/>
        </authorList>
    </citation>
    <scope>NUCLEOTIDE SEQUENCE [LARGE SCALE GENOMIC DNA]</scope>
    <source>
        <strain evidence="3">LMG 29894</strain>
    </source>
</reference>
<dbReference type="RefSeq" id="WP_324567257.1">
    <property type="nucleotide sequence ID" value="NZ_JBHSBU010000001.1"/>
</dbReference>
<dbReference type="Pfam" id="PF04860">
    <property type="entry name" value="Phage_portal"/>
    <property type="match status" value="1"/>
</dbReference>
<evidence type="ECO:0000256" key="1">
    <source>
        <dbReference type="SAM" id="MobiDB-lite"/>
    </source>
</evidence>
<keyword evidence="3" id="KW-1185">Reference proteome</keyword>
<dbReference type="NCBIfam" id="TIGR01537">
    <property type="entry name" value="portal_HK97"/>
    <property type="match status" value="1"/>
</dbReference>
<dbReference type="Proteomes" id="UP001595791">
    <property type="component" value="Unassembled WGS sequence"/>
</dbReference>
<comment type="caution">
    <text evidence="2">The sequence shown here is derived from an EMBL/GenBank/DDBJ whole genome shotgun (WGS) entry which is preliminary data.</text>
</comment>
<protein>
    <submittedName>
        <fullName evidence="2">Phage portal protein</fullName>
    </submittedName>
</protein>
<dbReference type="Gene3D" id="3.40.140.120">
    <property type="match status" value="1"/>
</dbReference>
<sequence>MNLRSLFKRLRGGHDVTPAVNNSLSLGSAELYELLAGSPAASGVAVNEASAMRVTAVYACVRLIAGAIASLPLAVYRRTDDGRERVRNDLWWLLNEQPCPTVSAAVFWEYLLAQMLLSGDALAEIERGRGGAIRGLIPLDSRAVGIRNVSGRLRYEFFRDGQWLGRDQDDILHIPGFGFDGTRGMSVIRHAAREAIGLALAAEAFSSRFFASGAHPDVALKVPGKMTQEQIDNLRRIWASKYGGAHNASLPIVLTEGTDLKEVTLSAQDSQLIEARRFQVADIARAFGVPPHMVGETDKSTSWGSGIEQQGIGFVQYTLAPHLNRIEQEINRKCFRTERLFVEFNVEGLLRGDSKARAEYYTRALGGTQNPAWMTPNEIRQLENLPPLAGGDHLAQPKDFHDAPPTTQTDEPTTATAA</sequence>
<evidence type="ECO:0000313" key="3">
    <source>
        <dbReference type="Proteomes" id="UP001595791"/>
    </source>
</evidence>
<evidence type="ECO:0000313" key="2">
    <source>
        <dbReference type="EMBL" id="MFC4157964.1"/>
    </source>
</evidence>
<dbReference type="InterPro" id="IPR006944">
    <property type="entry name" value="Phage/GTA_portal"/>
</dbReference>
<feature type="compositionally biased region" description="Low complexity" evidence="1">
    <location>
        <begin position="403"/>
        <end position="418"/>
    </location>
</feature>
<accession>A0ABV8ML07</accession>
<feature type="region of interest" description="Disordered" evidence="1">
    <location>
        <begin position="387"/>
        <end position="418"/>
    </location>
</feature>
<proteinExistence type="predicted"/>
<dbReference type="Gene3D" id="1.20.1270.210">
    <property type="match status" value="1"/>
</dbReference>
<dbReference type="InterPro" id="IPR006427">
    <property type="entry name" value="Portal_HK97"/>
</dbReference>
<dbReference type="Gene3D" id="3.30.1120.70">
    <property type="match status" value="1"/>
</dbReference>
<dbReference type="EMBL" id="JBHSBU010000001">
    <property type="protein sequence ID" value="MFC4157964.1"/>
    <property type="molecule type" value="Genomic_DNA"/>
</dbReference>
<organism evidence="2 3">
    <name type="scientific">Chitinimonas lacunae</name>
    <dbReference type="NCBI Taxonomy" id="1963018"/>
    <lineage>
        <taxon>Bacteria</taxon>
        <taxon>Pseudomonadati</taxon>
        <taxon>Pseudomonadota</taxon>
        <taxon>Betaproteobacteria</taxon>
        <taxon>Neisseriales</taxon>
        <taxon>Chitinibacteraceae</taxon>
        <taxon>Chitinimonas</taxon>
    </lineage>
</organism>